<evidence type="ECO:0000313" key="9">
    <source>
        <dbReference type="EMBL" id="KEO83745.1"/>
    </source>
</evidence>
<evidence type="ECO:0000256" key="7">
    <source>
        <dbReference type="PIRSR" id="PIRSR001123-1"/>
    </source>
</evidence>
<dbReference type="PANTHER" id="PTHR32481:SF0">
    <property type="entry name" value="AMINOPEPTIDASE YPDE-RELATED"/>
    <property type="match status" value="1"/>
</dbReference>
<evidence type="ECO:0000256" key="5">
    <source>
        <dbReference type="ARBA" id="ARBA00022801"/>
    </source>
</evidence>
<reference evidence="9 10" key="1">
    <citation type="journal article" date="2013" name="Int. J. Syst. Evol. Microbiol.">
        <title>Tumebacillus flagellatus sp. nov., an alpha-amylase/pullulanase-producing bacterium isolated from cassava wastewater.</title>
        <authorList>
            <person name="Wang Q."/>
            <person name="Xie N."/>
            <person name="Qin Y."/>
            <person name="Shen N."/>
            <person name="Zhu J."/>
            <person name="Mi H."/>
            <person name="Huang R."/>
        </authorList>
    </citation>
    <scope>NUCLEOTIDE SEQUENCE [LARGE SCALE GENOMIC DNA]</scope>
    <source>
        <strain evidence="9 10">GST4</strain>
    </source>
</reference>
<dbReference type="Gene3D" id="3.40.630.10">
    <property type="entry name" value="Zn peptidases"/>
    <property type="match status" value="1"/>
</dbReference>
<evidence type="ECO:0000256" key="8">
    <source>
        <dbReference type="PIRSR" id="PIRSR001123-2"/>
    </source>
</evidence>
<feature type="binding site" evidence="8">
    <location>
        <position position="66"/>
    </location>
    <ligand>
        <name>Zn(2+)</name>
        <dbReference type="ChEBI" id="CHEBI:29105"/>
        <label>1</label>
    </ligand>
</feature>
<feature type="binding site" evidence="8">
    <location>
        <position position="316"/>
    </location>
    <ligand>
        <name>Zn(2+)</name>
        <dbReference type="ChEBI" id="CHEBI:29105"/>
        <label>2</label>
    </ligand>
</feature>
<evidence type="ECO:0000256" key="4">
    <source>
        <dbReference type="ARBA" id="ARBA00022723"/>
    </source>
</evidence>
<evidence type="ECO:0000256" key="3">
    <source>
        <dbReference type="ARBA" id="ARBA00022670"/>
    </source>
</evidence>
<dbReference type="GO" id="GO:0004177">
    <property type="term" value="F:aminopeptidase activity"/>
    <property type="evidence" value="ECO:0007669"/>
    <property type="project" value="UniProtKB-UniRule"/>
</dbReference>
<dbReference type="InterPro" id="IPR051464">
    <property type="entry name" value="Peptidase_M42_aminopept"/>
</dbReference>
<feature type="binding site" evidence="8">
    <location>
        <position position="177"/>
    </location>
    <ligand>
        <name>Zn(2+)</name>
        <dbReference type="ChEBI" id="CHEBI:29105"/>
        <label>2</label>
    </ligand>
</feature>
<proteinExistence type="inferred from homology"/>
<dbReference type="EMBL" id="JMIR01000009">
    <property type="protein sequence ID" value="KEO83745.1"/>
    <property type="molecule type" value="Genomic_DNA"/>
</dbReference>
<organism evidence="9 10">
    <name type="scientific">Tumebacillus flagellatus</name>
    <dbReference type="NCBI Taxonomy" id="1157490"/>
    <lineage>
        <taxon>Bacteria</taxon>
        <taxon>Bacillati</taxon>
        <taxon>Bacillota</taxon>
        <taxon>Bacilli</taxon>
        <taxon>Bacillales</taxon>
        <taxon>Alicyclobacillaceae</taxon>
        <taxon>Tumebacillus</taxon>
    </lineage>
</organism>
<dbReference type="eggNOG" id="COG1363">
    <property type="taxonomic scope" value="Bacteria"/>
</dbReference>
<dbReference type="InterPro" id="IPR008007">
    <property type="entry name" value="Peptidase_M42"/>
</dbReference>
<feature type="active site" description="Proton acceptor" evidence="7">
    <location>
        <position position="209"/>
    </location>
</feature>
<feature type="binding site" evidence="8">
    <location>
        <position position="177"/>
    </location>
    <ligand>
        <name>Zn(2+)</name>
        <dbReference type="ChEBI" id="CHEBI:29105"/>
        <label>1</label>
    </ligand>
</feature>
<dbReference type="GO" id="GO:0006508">
    <property type="term" value="P:proteolysis"/>
    <property type="evidence" value="ECO:0007669"/>
    <property type="project" value="UniProtKB-KW"/>
</dbReference>
<evidence type="ECO:0000256" key="2">
    <source>
        <dbReference type="ARBA" id="ARBA00022438"/>
    </source>
</evidence>
<dbReference type="STRING" id="1157490.EL26_08830"/>
<keyword evidence="3" id="KW-0645">Protease</keyword>
<accession>A0A074LTA1</accession>
<comment type="caution">
    <text evidence="9">The sequence shown here is derived from an EMBL/GenBank/DDBJ whole genome shotgun (WGS) entry which is preliminary data.</text>
</comment>
<keyword evidence="2" id="KW-0031">Aminopeptidase</keyword>
<dbReference type="PANTHER" id="PTHR32481">
    <property type="entry name" value="AMINOPEPTIDASE"/>
    <property type="match status" value="1"/>
</dbReference>
<keyword evidence="4 8" id="KW-0479">Metal-binding</keyword>
<dbReference type="SUPFAM" id="SSF53187">
    <property type="entry name" value="Zn-dependent exopeptidases"/>
    <property type="match status" value="1"/>
</dbReference>
<keyword evidence="10" id="KW-1185">Reference proteome</keyword>
<evidence type="ECO:0000256" key="1">
    <source>
        <dbReference type="ARBA" id="ARBA00006272"/>
    </source>
</evidence>
<evidence type="ECO:0000256" key="6">
    <source>
        <dbReference type="PIRNR" id="PIRNR001123"/>
    </source>
</evidence>
<evidence type="ECO:0008006" key="11">
    <source>
        <dbReference type="Google" id="ProtNLM"/>
    </source>
</evidence>
<dbReference type="InterPro" id="IPR023367">
    <property type="entry name" value="Peptidase_M42_dom2"/>
</dbReference>
<dbReference type="GO" id="GO:0046872">
    <property type="term" value="F:metal ion binding"/>
    <property type="evidence" value="ECO:0007669"/>
    <property type="project" value="UniProtKB-UniRule"/>
</dbReference>
<feature type="binding site" evidence="8">
    <location>
        <position position="210"/>
    </location>
    <ligand>
        <name>Zn(2+)</name>
        <dbReference type="ChEBI" id="CHEBI:29105"/>
        <label>2</label>
    </ligand>
</feature>
<name>A0A074LTA1_9BACL</name>
<comment type="similarity">
    <text evidence="1 6">Belongs to the peptidase M42 family.</text>
</comment>
<protein>
    <recommendedName>
        <fullName evidence="11">Peptidase M42</fullName>
    </recommendedName>
</protein>
<keyword evidence="5" id="KW-0378">Hydrolase</keyword>
<feature type="binding site" evidence="8">
    <location>
        <position position="232"/>
    </location>
    <ligand>
        <name>Zn(2+)</name>
        <dbReference type="ChEBI" id="CHEBI:29105"/>
        <label>1</label>
    </ligand>
</feature>
<comment type="cofactor">
    <cofactor evidence="8">
        <name>a divalent metal cation</name>
        <dbReference type="ChEBI" id="CHEBI:60240"/>
    </cofactor>
    <text evidence="8">Binds 2 divalent metal cations per subunit.</text>
</comment>
<dbReference type="AlphaFoldDB" id="A0A074LTA1"/>
<evidence type="ECO:0000313" key="10">
    <source>
        <dbReference type="Proteomes" id="UP000027931"/>
    </source>
</evidence>
<sequence>MNIRAVMKALLADHGVSGHEDGIARRFSEALAHFTSDIRIDKIGNLIARIEGDGPAPRPSIMLAAHMDEIGLMVTKIERGGFLRVTNVGGVDPRSQVAQEVLVHGRNGSYVGIVGSKPPHLTSQAERGKAAPLPDLFIDLGMPEETVRELVRIGDTVTIRREPIQLQYDRIAAKSVDNRASMVVVLECLAELKRLKVGVDVYAVGTVQEERGRIGAGPATFGVNPDMGIAIDVTFGEYAGAPADGAFPLDGGPTILFGPNSHQKITKGLAETAERLNMPYAYEYIQSDSGTDAHLMQIQRGGIATGLVSIPVKNMHTSVETVCYRDIERAGKLLAHFIAGIDRAYVEGLSCYLND</sequence>
<dbReference type="SUPFAM" id="SSF101821">
    <property type="entry name" value="Aminopeptidase/glucanase lid domain"/>
    <property type="match status" value="1"/>
</dbReference>
<dbReference type="PIRSF" id="PIRSF001123">
    <property type="entry name" value="PepA_GA"/>
    <property type="match status" value="1"/>
</dbReference>
<gene>
    <name evidence="9" type="ORF">EL26_08830</name>
</gene>
<dbReference type="Proteomes" id="UP000027931">
    <property type="component" value="Unassembled WGS sequence"/>
</dbReference>
<dbReference type="Pfam" id="PF05343">
    <property type="entry name" value="Peptidase_M42"/>
    <property type="match status" value="1"/>
</dbReference>
<dbReference type="Gene3D" id="2.40.30.40">
    <property type="entry name" value="Peptidase M42, domain 2"/>
    <property type="match status" value="1"/>
</dbReference>